<name>A0A0F5V6V4_9GAMM</name>
<dbReference type="EMBL" id="JWYV01000040">
    <property type="protein sequence ID" value="KKC97858.1"/>
    <property type="molecule type" value="Genomic_DNA"/>
</dbReference>
<reference evidence="1 2" key="1">
    <citation type="submission" date="2014-12" db="EMBL/GenBank/DDBJ databases">
        <title>Mercury Reductase activity and rhizosphere competence traits in the genome of root associated Photobacterium halotolerans MELD1.</title>
        <authorList>
            <person name="Mathew D.C."/>
            <person name="Huang C.-C."/>
        </authorList>
    </citation>
    <scope>NUCLEOTIDE SEQUENCE [LARGE SCALE GENOMIC DNA]</scope>
    <source>
        <strain evidence="1 2">MELD1</strain>
    </source>
</reference>
<keyword evidence="2" id="KW-1185">Reference proteome</keyword>
<evidence type="ECO:0000313" key="1">
    <source>
        <dbReference type="EMBL" id="KKC97858.1"/>
    </source>
</evidence>
<dbReference type="OrthoDB" id="5905813at2"/>
<dbReference type="AlphaFoldDB" id="A0A0F5V6V4"/>
<proteinExistence type="predicted"/>
<dbReference type="Proteomes" id="UP000033633">
    <property type="component" value="Unassembled WGS sequence"/>
</dbReference>
<comment type="caution">
    <text evidence="1">The sequence shown here is derived from an EMBL/GenBank/DDBJ whole genome shotgun (WGS) entry which is preliminary data.</text>
</comment>
<dbReference type="SUPFAM" id="SSF82171">
    <property type="entry name" value="DPP6 N-terminal domain-like"/>
    <property type="match status" value="1"/>
</dbReference>
<dbReference type="STRING" id="265726.KY46_21595"/>
<dbReference type="PATRIC" id="fig|265726.11.peg.3659"/>
<sequence>MNKTAKIILGVTGLGIVSLTGLYAYKLMKDPYDDEYMENLKLLVELKEIHKLKDINNSWNIYVDIPDEVPQEKWDRHQTMPQVQFYENRKMYTMNIDGTDVRLLFTREEIGGLVEIKGLSYPVRSPDGRYIATSIQPKTFNYSCVIYDLKTHEKKMLLNGRCINFDWESNSKGVYFVGGKSWNEPFYFNVQSGKLKSLKPRTDNIGEISYSQDLYDGVRTPDGNEFIRLVKEEALDKNKNFKKTVFFELPSMSYIGTKDYFPKDCINGIRVSVNKKFFTCIGNGKKYYSFDNPQKVISDNSEDLIIMADKWLNLDEGIIQRLKTPSDITPLESIKYLYFDKKTDSLLNNYSVYFPEGLIDTDLSEFFPPMPSHEVYNKAYNMLVNKDKK</sequence>
<evidence type="ECO:0000313" key="2">
    <source>
        <dbReference type="Proteomes" id="UP000033633"/>
    </source>
</evidence>
<protein>
    <submittedName>
        <fullName evidence="1">Uncharacterized protein</fullName>
    </submittedName>
</protein>
<organism evidence="1 2">
    <name type="scientific">Photobacterium halotolerans</name>
    <dbReference type="NCBI Taxonomy" id="265726"/>
    <lineage>
        <taxon>Bacteria</taxon>
        <taxon>Pseudomonadati</taxon>
        <taxon>Pseudomonadota</taxon>
        <taxon>Gammaproteobacteria</taxon>
        <taxon>Vibrionales</taxon>
        <taxon>Vibrionaceae</taxon>
        <taxon>Photobacterium</taxon>
    </lineage>
</organism>
<dbReference type="RefSeq" id="WP_046222611.1">
    <property type="nucleotide sequence ID" value="NZ_JWYV01000040.1"/>
</dbReference>
<gene>
    <name evidence="1" type="ORF">KY46_21595</name>
</gene>
<accession>A0A0F5V6V4</accession>